<gene>
    <name evidence="1" type="ORF">BDM02DRAFT_1470097</name>
</gene>
<keyword evidence="2" id="KW-1185">Reference proteome</keyword>
<proteinExistence type="predicted"/>
<sequence>MKRWQRSHGVWTRPSRFSTLILVTRCRLSTRVCWLIVRGWMGAPSLPLMTKSSNSDCLSRKGLLALCIDIPRSLQHCRNGVQEPPLLILLLSPTRCAYWTVFWIRTHAWGSEGRLWFTSDERELWFITDNGEANGLAIVKDSESGVIKLEYLEPTNQPPNAPWLSSRGYRISDDGWTLGISEKRLLRLPPHWRSMGTADRTWGGRFLALLHSASPEAIILELEG</sequence>
<dbReference type="Proteomes" id="UP000886501">
    <property type="component" value="Unassembled WGS sequence"/>
</dbReference>
<reference evidence="1" key="2">
    <citation type="journal article" date="2020" name="Nat. Commun.">
        <title>Large-scale genome sequencing of mycorrhizal fungi provides insights into the early evolution of symbiotic traits.</title>
        <authorList>
            <person name="Miyauchi S."/>
            <person name="Kiss E."/>
            <person name="Kuo A."/>
            <person name="Drula E."/>
            <person name="Kohler A."/>
            <person name="Sanchez-Garcia M."/>
            <person name="Morin E."/>
            <person name="Andreopoulos B."/>
            <person name="Barry K.W."/>
            <person name="Bonito G."/>
            <person name="Buee M."/>
            <person name="Carver A."/>
            <person name="Chen C."/>
            <person name="Cichocki N."/>
            <person name="Clum A."/>
            <person name="Culley D."/>
            <person name="Crous P.W."/>
            <person name="Fauchery L."/>
            <person name="Girlanda M."/>
            <person name="Hayes R.D."/>
            <person name="Keri Z."/>
            <person name="LaButti K."/>
            <person name="Lipzen A."/>
            <person name="Lombard V."/>
            <person name="Magnuson J."/>
            <person name="Maillard F."/>
            <person name="Murat C."/>
            <person name="Nolan M."/>
            <person name="Ohm R.A."/>
            <person name="Pangilinan J."/>
            <person name="Pereira M.F."/>
            <person name="Perotto S."/>
            <person name="Peter M."/>
            <person name="Pfister S."/>
            <person name="Riley R."/>
            <person name="Sitrit Y."/>
            <person name="Stielow J.B."/>
            <person name="Szollosi G."/>
            <person name="Zifcakova L."/>
            <person name="Stursova M."/>
            <person name="Spatafora J.W."/>
            <person name="Tedersoo L."/>
            <person name="Vaario L.M."/>
            <person name="Yamada A."/>
            <person name="Yan M."/>
            <person name="Wang P."/>
            <person name="Xu J."/>
            <person name="Bruns T."/>
            <person name="Baldrian P."/>
            <person name="Vilgalys R."/>
            <person name="Dunand C."/>
            <person name="Henrissat B."/>
            <person name="Grigoriev I.V."/>
            <person name="Hibbett D."/>
            <person name="Nagy L.G."/>
            <person name="Martin F.M."/>
        </authorList>
    </citation>
    <scope>NUCLEOTIDE SEQUENCE</scope>
    <source>
        <strain evidence="1">P2</strain>
    </source>
</reference>
<protein>
    <submittedName>
        <fullName evidence="1">Uncharacterized protein</fullName>
    </submittedName>
</protein>
<evidence type="ECO:0000313" key="1">
    <source>
        <dbReference type="EMBL" id="KAF9643447.1"/>
    </source>
</evidence>
<reference evidence="1" key="1">
    <citation type="submission" date="2019-10" db="EMBL/GenBank/DDBJ databases">
        <authorList>
            <consortium name="DOE Joint Genome Institute"/>
            <person name="Kuo A."/>
            <person name="Miyauchi S."/>
            <person name="Kiss E."/>
            <person name="Drula E."/>
            <person name="Kohler A."/>
            <person name="Sanchez-Garcia M."/>
            <person name="Andreopoulos B."/>
            <person name="Barry K.W."/>
            <person name="Bonito G."/>
            <person name="Buee M."/>
            <person name="Carver A."/>
            <person name="Chen C."/>
            <person name="Cichocki N."/>
            <person name="Clum A."/>
            <person name="Culley D."/>
            <person name="Crous P.W."/>
            <person name="Fauchery L."/>
            <person name="Girlanda M."/>
            <person name="Hayes R."/>
            <person name="Keri Z."/>
            <person name="Labutti K."/>
            <person name="Lipzen A."/>
            <person name="Lombard V."/>
            <person name="Magnuson J."/>
            <person name="Maillard F."/>
            <person name="Morin E."/>
            <person name="Murat C."/>
            <person name="Nolan M."/>
            <person name="Ohm R."/>
            <person name="Pangilinan J."/>
            <person name="Pereira M."/>
            <person name="Perotto S."/>
            <person name="Peter M."/>
            <person name="Riley R."/>
            <person name="Sitrit Y."/>
            <person name="Stielow B."/>
            <person name="Szollosi G."/>
            <person name="Zifcakova L."/>
            <person name="Stursova M."/>
            <person name="Spatafora J.W."/>
            <person name="Tedersoo L."/>
            <person name="Vaario L.-M."/>
            <person name="Yamada A."/>
            <person name="Yan M."/>
            <person name="Wang P."/>
            <person name="Xu J."/>
            <person name="Bruns T."/>
            <person name="Baldrian P."/>
            <person name="Vilgalys R."/>
            <person name="Henrissat B."/>
            <person name="Grigoriev I.V."/>
            <person name="Hibbett D."/>
            <person name="Nagy L.G."/>
            <person name="Martin F.M."/>
        </authorList>
    </citation>
    <scope>NUCLEOTIDE SEQUENCE</scope>
    <source>
        <strain evidence="1">P2</strain>
    </source>
</reference>
<accession>A0ACB6Z1R8</accession>
<dbReference type="EMBL" id="MU118223">
    <property type="protein sequence ID" value="KAF9643447.1"/>
    <property type="molecule type" value="Genomic_DNA"/>
</dbReference>
<comment type="caution">
    <text evidence="1">The sequence shown here is derived from an EMBL/GenBank/DDBJ whole genome shotgun (WGS) entry which is preliminary data.</text>
</comment>
<evidence type="ECO:0000313" key="2">
    <source>
        <dbReference type="Proteomes" id="UP000886501"/>
    </source>
</evidence>
<organism evidence="1 2">
    <name type="scientific">Thelephora ganbajun</name>
    <name type="common">Ganba fungus</name>
    <dbReference type="NCBI Taxonomy" id="370292"/>
    <lineage>
        <taxon>Eukaryota</taxon>
        <taxon>Fungi</taxon>
        <taxon>Dikarya</taxon>
        <taxon>Basidiomycota</taxon>
        <taxon>Agaricomycotina</taxon>
        <taxon>Agaricomycetes</taxon>
        <taxon>Thelephorales</taxon>
        <taxon>Thelephoraceae</taxon>
        <taxon>Thelephora</taxon>
    </lineage>
</organism>
<name>A0ACB6Z1R8_THEGA</name>